<protein>
    <recommendedName>
        <fullName evidence="5">Sterol regulatory element-binding protein cleavage-activating protein</fullName>
    </recommendedName>
</protein>
<evidence type="ECO:0000256" key="6">
    <source>
        <dbReference type="ARBA" id="ARBA00022548"/>
    </source>
</evidence>
<comment type="function">
    <text evidence="20">Escort protein required for cholesterol as well as lipid homeostasis. Regulates export of the SCAP-SREBP complex from the endoplasmic reticulum to the Golgi upon low cholesterol, thereby regulating the processing of sterol regulatory element-binding proteins (SREBPs) SREBF1/SREBP1 and SREBF2/SREBP2. At high sterol concentrations, formation of a ternary complex with INSIG (INSIG1 or INSIG2) leads to mask the ER export signal in SCAP, promoting retention of the complex in the endoplasmic reticulum. Low sterol concentrations trigger release of INSIG, a conformational change in the SSD domain of SCAP, unmasking of the ER export signal, promoting recruitment into COPII-coated vesicles and transport of the SCAP-SREBP to the Golgi: in the Golgi, SREBPs are then processed, releasing the transcription factor fragment of SREBPs from the membrane, its import into the nucleus and up-regulation of LDLR, INSIG1 and the mevalonate pathway. Binds cholesterol via its SSD domain.</text>
</comment>
<dbReference type="InterPro" id="IPR019775">
    <property type="entry name" value="WD40_repeat_CS"/>
</dbReference>
<keyword evidence="8 23" id="KW-0812">Transmembrane</keyword>
<feature type="domain" description="SSD" evidence="24">
    <location>
        <begin position="249"/>
        <end position="413"/>
    </location>
</feature>
<feature type="transmembrane region" description="Helical" evidence="23">
    <location>
        <begin position="30"/>
        <end position="49"/>
    </location>
</feature>
<feature type="transmembrane region" description="Helical" evidence="23">
    <location>
        <begin position="392"/>
        <end position="413"/>
    </location>
</feature>
<dbReference type="Pfam" id="PF12349">
    <property type="entry name" value="Sterol-sensing"/>
    <property type="match status" value="1"/>
</dbReference>
<comment type="caution">
    <text evidence="25">The sequence shown here is derived from an EMBL/GenBank/DDBJ whole genome shotgun (WGS) entry which is preliminary data.</text>
</comment>
<evidence type="ECO:0000256" key="19">
    <source>
        <dbReference type="ARBA" id="ARBA00023329"/>
    </source>
</evidence>
<evidence type="ECO:0000256" key="3">
    <source>
        <dbReference type="ARBA" id="ARBA00004653"/>
    </source>
</evidence>
<feature type="region of interest" description="Disordered" evidence="22">
    <location>
        <begin position="1007"/>
        <end position="1033"/>
    </location>
</feature>
<keyword evidence="7 21" id="KW-0853">WD repeat</keyword>
<comment type="similarity">
    <text evidence="4">Belongs to the WD repeat SCAP family.</text>
</comment>
<evidence type="ECO:0000256" key="22">
    <source>
        <dbReference type="SAM" id="MobiDB-lite"/>
    </source>
</evidence>
<evidence type="ECO:0000256" key="23">
    <source>
        <dbReference type="SAM" id="Phobius"/>
    </source>
</evidence>
<evidence type="ECO:0000256" key="12">
    <source>
        <dbReference type="ARBA" id="ARBA00023034"/>
    </source>
</evidence>
<evidence type="ECO:0000256" key="15">
    <source>
        <dbReference type="ARBA" id="ARBA00023136"/>
    </source>
</evidence>
<feature type="transmembrane region" description="Helical" evidence="23">
    <location>
        <begin position="285"/>
        <end position="305"/>
    </location>
</feature>
<evidence type="ECO:0000256" key="14">
    <source>
        <dbReference type="ARBA" id="ARBA00023121"/>
    </source>
</evidence>
<proteinExistence type="inferred from homology"/>
<evidence type="ECO:0000256" key="16">
    <source>
        <dbReference type="ARBA" id="ARBA00023166"/>
    </source>
</evidence>
<keyword evidence="11 23" id="KW-1133">Transmembrane helix</keyword>
<dbReference type="SMART" id="SM00320">
    <property type="entry name" value="WD40"/>
    <property type="match status" value="6"/>
</dbReference>
<evidence type="ECO:0000256" key="1">
    <source>
        <dbReference type="ARBA" id="ARBA00004477"/>
    </source>
</evidence>
<keyword evidence="6" id="KW-0153">Cholesterol metabolism</keyword>
<dbReference type="Pfam" id="PF00400">
    <property type="entry name" value="WD40"/>
    <property type="match status" value="2"/>
</dbReference>
<dbReference type="Gene3D" id="2.130.10.10">
    <property type="entry name" value="YVTN repeat-like/Quinoprotein amine dehydrogenase"/>
    <property type="match status" value="2"/>
</dbReference>
<keyword evidence="10" id="KW-0256">Endoplasmic reticulum</keyword>
<dbReference type="InterPro" id="IPR015943">
    <property type="entry name" value="WD40/YVTN_repeat-like_dom_sf"/>
</dbReference>
<evidence type="ECO:0000256" key="17">
    <source>
        <dbReference type="ARBA" id="ARBA00023180"/>
    </source>
</evidence>
<dbReference type="OrthoDB" id="6510177at2759"/>
<dbReference type="SUPFAM" id="SSF50978">
    <property type="entry name" value="WD40 repeat-like"/>
    <property type="match status" value="1"/>
</dbReference>
<dbReference type="InterPro" id="IPR000731">
    <property type="entry name" value="SSD"/>
</dbReference>
<gene>
    <name evidence="25" type="ORF">INT46_005221</name>
</gene>
<evidence type="ECO:0000256" key="21">
    <source>
        <dbReference type="PROSITE-ProRule" id="PRU00221"/>
    </source>
</evidence>
<dbReference type="GO" id="GO:0045540">
    <property type="term" value="P:regulation of cholesterol biosynthetic process"/>
    <property type="evidence" value="ECO:0007669"/>
    <property type="project" value="TreeGrafter"/>
</dbReference>
<keyword evidence="17" id="KW-0325">Glycoprotein</keyword>
<dbReference type="PANTHER" id="PTHR46378:SF1">
    <property type="entry name" value="STEROL REGULATORY ELEMENT-BINDING PROTEIN CLEAVAGE-ACTIVATING PROTEIN"/>
    <property type="match status" value="1"/>
</dbReference>
<feature type="transmembrane region" description="Helical" evidence="23">
    <location>
        <begin position="585"/>
        <end position="612"/>
    </location>
</feature>
<keyword evidence="14" id="KW-0446">Lipid-binding</keyword>
<dbReference type="GO" id="GO:0000139">
    <property type="term" value="C:Golgi membrane"/>
    <property type="evidence" value="ECO:0007669"/>
    <property type="project" value="UniProtKB-SubCell"/>
</dbReference>
<organism evidence="25 26">
    <name type="scientific">Mucor plumbeus</name>
    <dbReference type="NCBI Taxonomy" id="97098"/>
    <lineage>
        <taxon>Eukaryota</taxon>
        <taxon>Fungi</taxon>
        <taxon>Fungi incertae sedis</taxon>
        <taxon>Mucoromycota</taxon>
        <taxon>Mucoromycotina</taxon>
        <taxon>Mucoromycetes</taxon>
        <taxon>Mucorales</taxon>
        <taxon>Mucorineae</taxon>
        <taxon>Mucoraceae</taxon>
        <taxon>Mucor</taxon>
    </lineage>
</organism>
<keyword evidence="16" id="KW-1207">Sterol metabolism</keyword>
<reference evidence="25" key="1">
    <citation type="submission" date="2020-12" db="EMBL/GenBank/DDBJ databases">
        <title>Metabolic potential, ecology and presence of endohyphal bacteria is reflected in genomic diversity of Mucoromycotina.</title>
        <authorList>
            <person name="Muszewska A."/>
            <person name="Okrasinska A."/>
            <person name="Steczkiewicz K."/>
            <person name="Drgas O."/>
            <person name="Orlowska M."/>
            <person name="Perlinska-Lenart U."/>
            <person name="Aleksandrzak-Piekarczyk T."/>
            <person name="Szatraj K."/>
            <person name="Zielenkiewicz U."/>
            <person name="Pilsyk S."/>
            <person name="Malc E."/>
            <person name="Mieczkowski P."/>
            <person name="Kruszewska J.S."/>
            <person name="Biernat P."/>
            <person name="Pawlowska J."/>
        </authorList>
    </citation>
    <scope>NUCLEOTIDE SEQUENCE</scope>
    <source>
        <strain evidence="25">CBS 226.32</strain>
    </source>
</reference>
<evidence type="ECO:0000256" key="18">
    <source>
        <dbReference type="ARBA" id="ARBA00023221"/>
    </source>
</evidence>
<dbReference type="GO" id="GO:0032933">
    <property type="term" value="P:SREBP signaling pathway"/>
    <property type="evidence" value="ECO:0007669"/>
    <property type="project" value="InterPro"/>
</dbReference>
<comment type="subcellular location">
    <subcellularLocation>
        <location evidence="2">Cytoplasmic vesicle</location>
        <location evidence="2">COPII-coated vesicle membrane</location>
        <topology evidence="2">Multi-pass membrane protein</topology>
    </subcellularLocation>
    <subcellularLocation>
        <location evidence="1">Endoplasmic reticulum membrane</location>
        <topology evidence="1">Multi-pass membrane protein</topology>
    </subcellularLocation>
    <subcellularLocation>
        <location evidence="3">Golgi apparatus membrane</location>
        <topology evidence="3">Multi-pass membrane protein</topology>
    </subcellularLocation>
</comment>
<feature type="compositionally biased region" description="Basic and acidic residues" evidence="22">
    <location>
        <begin position="1011"/>
        <end position="1021"/>
    </location>
</feature>
<keyword evidence="15 23" id="KW-0472">Membrane</keyword>
<evidence type="ECO:0000256" key="11">
    <source>
        <dbReference type="ARBA" id="ARBA00022989"/>
    </source>
</evidence>
<evidence type="ECO:0000256" key="10">
    <source>
        <dbReference type="ARBA" id="ARBA00022824"/>
    </source>
</evidence>
<sequence>MPLLALRKYRSYVSKKYFYTFGVKSASHPFYVLFISLISICFISYPILLSSSYFTFNNNTNIDAHLWQHSPHVQFADTMTNPSFIARQIRISTTATDNYISKKLLSTSLSIYQALTVSNKLRDICATTQHRQCIVHSPLSIWYYDQNAIEQDNDIVKTINQHLHDLSKPTGLSLHPYATMGQVSLDEKGNFKSANSIIMTFILKNVTNSQILWDETLQNTIQQFPTVYKDSLNVEPCLLQFKLKLLPPNYSPIRLAITLVFSMSLFIIVRIQFSKLTLLKSASGLGIAALFLSLACYTTTMGIFHQLFRTTIHAVPWFLQLLVCSTATLEHALFLTGAVVSKDKGIGIRERVGKGLQQIDVTMTTTLFGELVVLFTGSTLKAPNVKAFCTFTSLALVVAYILNLTLFIAVLSIDIKRAELADLGNEEFEKRDGIHTKSPASFHSNRKFKTKRAFNAFFLCVVMLLLNFFSTGSNPSNELPLLSKSELSNQKQWTKISKQFWGILNPTYMNQNIEIHAPYVITITPNNNNNNNNNNNSESILNDKHQQIVNQLQVYYTKNFTALRQIMKQRSKQNSIFDSFHPYLLFAYSVNIPSIILLCMLIGIMMWMSPFIREKFMLPFLRKAFVRIVTCILRILSSITPIKTDILIKKVENEYNEDGMHLGAISLQSRFNILQNQNNVRNVAIKTLTGMHVADIRAMHVSGNLIASIGQQDERIVLWDKSNGEWIARLDKLKRLGGGLNGWVAAEKNRKHHNPHRILLPRQKSNKKHGFKQLSHARCIQIDLDEKYIVAGFEYGLICLWNADTTHLIHELTINQDQLYCPVLEDRVVRVFFIEIDHKIIASTKPQNNCMPLQQDKHILSVHKNGKLREWDIKTGDMTQCINSGHTREITQVYLIPNNQKIDTNAFYIITASKDGTTRCWSRNSTQWTHLYTLNHQNITTSVAAHQLHNGMGILVTGSNDGAVQVWNLDSGAAICTLSKGGIINKKLNTSASAEVGGPLLQFSRVARSTTSDERNSHADSSHQQQHLVKSDHSDAVSQVVITRISNPEFENDTCTSCNTVINSGFIVASCALDESVHAWRLNRTAVNQNEVGCTRCAKDYHRRQQPLYNARIRPTSGPLSTLRSKQRKMHINSVSRFNTSGEESEGGPVYQQQQQQQLGLELSALFLGKLNQEAGRGLVFCDNMVLAGCRRRRIIDYNDVNDEWEAWFSSLQYYEPPPIDEDASLIPVIAFNLEKDADKDIKQPDESPKQQEQDTMLNIKDRILLKMFGIKKVRNTVCRPNAISRKSVKSEPISTAKMVQYSDNDSLKDDDIITEVENLLEEDYDEAFDALPFSTIRCIVPINGNGLSCDYGNFIKIVTFGNNNSYEVNS</sequence>
<evidence type="ECO:0000256" key="8">
    <source>
        <dbReference type="ARBA" id="ARBA00022692"/>
    </source>
</evidence>
<evidence type="ECO:0000256" key="9">
    <source>
        <dbReference type="ARBA" id="ARBA00022737"/>
    </source>
</evidence>
<evidence type="ECO:0000256" key="13">
    <source>
        <dbReference type="ARBA" id="ARBA00023098"/>
    </source>
</evidence>
<evidence type="ECO:0000259" key="24">
    <source>
        <dbReference type="PROSITE" id="PS50156"/>
    </source>
</evidence>
<accession>A0A8H7UWF5</accession>
<dbReference type="InterPro" id="IPR036322">
    <property type="entry name" value="WD40_repeat_dom_sf"/>
</dbReference>
<dbReference type="PANTHER" id="PTHR46378">
    <property type="entry name" value="STEROL REGULATORY ELEMENT-BINDING PROTEIN CLEAVAGE-ACTIVATING PROTEIN"/>
    <property type="match status" value="1"/>
</dbReference>
<dbReference type="PROSITE" id="PS50156">
    <property type="entry name" value="SSD"/>
    <property type="match status" value="1"/>
</dbReference>
<feature type="transmembrane region" description="Helical" evidence="23">
    <location>
        <begin position="317"/>
        <end position="340"/>
    </location>
</feature>
<evidence type="ECO:0000256" key="5">
    <source>
        <dbReference type="ARBA" id="ARBA00019541"/>
    </source>
</evidence>
<feature type="repeat" description="WD" evidence="21">
    <location>
        <begin position="955"/>
        <end position="977"/>
    </location>
</feature>
<keyword evidence="19" id="KW-0968">Cytoplasmic vesicle</keyword>
<keyword evidence="18" id="KW-0753">Steroid metabolism</keyword>
<evidence type="ECO:0000313" key="26">
    <source>
        <dbReference type="Proteomes" id="UP000650833"/>
    </source>
</evidence>
<dbReference type="GO" id="GO:0032934">
    <property type="term" value="F:sterol binding"/>
    <property type="evidence" value="ECO:0007669"/>
    <property type="project" value="InterPro"/>
</dbReference>
<keyword evidence="12" id="KW-0333">Golgi apparatus</keyword>
<dbReference type="PROSITE" id="PS00678">
    <property type="entry name" value="WD_REPEATS_1"/>
    <property type="match status" value="1"/>
</dbReference>
<evidence type="ECO:0000256" key="4">
    <source>
        <dbReference type="ARBA" id="ARBA00007410"/>
    </source>
</evidence>
<dbReference type="Proteomes" id="UP000650833">
    <property type="component" value="Unassembled WGS sequence"/>
</dbReference>
<feature type="transmembrane region" description="Helical" evidence="23">
    <location>
        <begin position="253"/>
        <end position="273"/>
    </location>
</feature>
<feature type="transmembrane region" description="Helical" evidence="23">
    <location>
        <begin position="453"/>
        <end position="470"/>
    </location>
</feature>
<dbReference type="GO" id="GO:0005789">
    <property type="term" value="C:endoplasmic reticulum membrane"/>
    <property type="evidence" value="ECO:0007669"/>
    <property type="project" value="UniProtKB-SubCell"/>
</dbReference>
<evidence type="ECO:0000256" key="20">
    <source>
        <dbReference type="ARBA" id="ARBA00045958"/>
    </source>
</evidence>
<dbReference type="InterPro" id="IPR053958">
    <property type="entry name" value="HMGCR/SNAP/NPC1-like_SSD"/>
</dbReference>
<evidence type="ECO:0000256" key="2">
    <source>
        <dbReference type="ARBA" id="ARBA00004557"/>
    </source>
</evidence>
<dbReference type="EMBL" id="JAEPRC010000395">
    <property type="protein sequence ID" value="KAG2198230.1"/>
    <property type="molecule type" value="Genomic_DNA"/>
</dbReference>
<evidence type="ECO:0000313" key="25">
    <source>
        <dbReference type="EMBL" id="KAG2198230.1"/>
    </source>
</evidence>
<dbReference type="GO" id="GO:0032936">
    <property type="term" value="C:SREBP-SCAP complex"/>
    <property type="evidence" value="ECO:0007669"/>
    <property type="project" value="TreeGrafter"/>
</dbReference>
<feature type="non-terminal residue" evidence="25">
    <location>
        <position position="1"/>
    </location>
</feature>
<dbReference type="InterPro" id="IPR001680">
    <property type="entry name" value="WD40_rpt"/>
</dbReference>
<dbReference type="PROSITE" id="PS50082">
    <property type="entry name" value="WD_REPEATS_2"/>
    <property type="match status" value="1"/>
</dbReference>
<dbReference type="InterPro" id="IPR030225">
    <property type="entry name" value="SCAP"/>
</dbReference>
<dbReference type="GO" id="GO:0012507">
    <property type="term" value="C:ER to Golgi transport vesicle membrane"/>
    <property type="evidence" value="ECO:0007669"/>
    <property type="project" value="UniProtKB-SubCell"/>
</dbReference>
<keyword evidence="13" id="KW-0443">Lipid metabolism</keyword>
<dbReference type="GO" id="GO:0008203">
    <property type="term" value="P:cholesterol metabolic process"/>
    <property type="evidence" value="ECO:0007669"/>
    <property type="project" value="UniProtKB-KW"/>
</dbReference>
<name>A0A8H7UWF5_9FUNG</name>
<evidence type="ECO:0000256" key="7">
    <source>
        <dbReference type="ARBA" id="ARBA00022574"/>
    </source>
</evidence>
<keyword evidence="26" id="KW-1185">Reference proteome</keyword>
<keyword evidence="9" id="KW-0677">Repeat</keyword>